<dbReference type="InterPro" id="IPR010645">
    <property type="entry name" value="MFS_4"/>
</dbReference>
<feature type="transmembrane region" description="Helical" evidence="1">
    <location>
        <begin position="20"/>
        <end position="39"/>
    </location>
</feature>
<comment type="caution">
    <text evidence="2">The sequence shown here is derived from an EMBL/GenBank/DDBJ whole genome shotgun (WGS) entry which is preliminary data.</text>
</comment>
<keyword evidence="1" id="KW-0812">Transmembrane</keyword>
<dbReference type="Pfam" id="PF06779">
    <property type="entry name" value="MFS_4"/>
    <property type="match status" value="1"/>
</dbReference>
<keyword evidence="1" id="KW-1133">Transmembrane helix</keyword>
<dbReference type="EMBL" id="JBEPLI010000006">
    <property type="protein sequence ID" value="MET3589729.1"/>
    <property type="molecule type" value="Genomic_DNA"/>
</dbReference>
<accession>A0ABV2HGR7</accession>
<dbReference type="Proteomes" id="UP001549086">
    <property type="component" value="Unassembled WGS sequence"/>
</dbReference>
<keyword evidence="3" id="KW-1185">Reference proteome</keyword>
<gene>
    <name evidence="2" type="ORF">ABID23_000815</name>
</gene>
<feature type="transmembrane region" description="Helical" evidence="1">
    <location>
        <begin position="51"/>
        <end position="73"/>
    </location>
</feature>
<organism evidence="2 3">
    <name type="scientific">Bartonella silvatica</name>
    <dbReference type="NCBI Taxonomy" id="357760"/>
    <lineage>
        <taxon>Bacteria</taxon>
        <taxon>Pseudomonadati</taxon>
        <taxon>Pseudomonadota</taxon>
        <taxon>Alphaproteobacteria</taxon>
        <taxon>Hyphomicrobiales</taxon>
        <taxon>Bartonellaceae</taxon>
        <taxon>Bartonella</taxon>
    </lineage>
</organism>
<evidence type="ECO:0000313" key="3">
    <source>
        <dbReference type="Proteomes" id="UP001549086"/>
    </source>
</evidence>
<evidence type="ECO:0000313" key="2">
    <source>
        <dbReference type="EMBL" id="MET3589729.1"/>
    </source>
</evidence>
<keyword evidence="1" id="KW-0472">Membrane</keyword>
<name>A0ABV2HGR7_9HYPH</name>
<reference evidence="2 3" key="1">
    <citation type="submission" date="2024-06" db="EMBL/GenBank/DDBJ databases">
        <title>Genomic Encyclopedia of Type Strains, Phase IV (KMG-IV): sequencing the most valuable type-strain genomes for metagenomic binning, comparative biology and taxonomic classification.</title>
        <authorList>
            <person name="Goeker M."/>
        </authorList>
    </citation>
    <scope>NUCLEOTIDE SEQUENCE [LARGE SCALE GENOMIC DNA]</scope>
    <source>
        <strain evidence="2 3">DSM 23649</strain>
    </source>
</reference>
<sequence>MGTTSLVMPLTKRLYAPYGINLLGLATLTYGFGQILGFLSTSFLKFDLYTIALSVICSALALFVAAGICQYCLCKKIVSVS</sequence>
<evidence type="ECO:0000256" key="1">
    <source>
        <dbReference type="SAM" id="Phobius"/>
    </source>
</evidence>
<protein>
    <submittedName>
        <fullName evidence="2">Uncharacterized protein</fullName>
    </submittedName>
</protein>
<proteinExistence type="predicted"/>